<comment type="caution">
    <text evidence="1">The sequence shown here is derived from an EMBL/GenBank/DDBJ whole genome shotgun (WGS) entry which is preliminary data.</text>
</comment>
<dbReference type="Proteomes" id="UP000634136">
    <property type="component" value="Unassembled WGS sequence"/>
</dbReference>
<accession>A0A834STF1</accession>
<name>A0A834STF1_9FABA</name>
<reference evidence="1" key="1">
    <citation type="submission" date="2020-09" db="EMBL/GenBank/DDBJ databases">
        <title>Genome-Enabled Discovery of Anthraquinone Biosynthesis in Senna tora.</title>
        <authorList>
            <person name="Kang S.-H."/>
            <person name="Pandey R.P."/>
            <person name="Lee C.-M."/>
            <person name="Sim J.-S."/>
            <person name="Jeong J.-T."/>
            <person name="Choi B.-S."/>
            <person name="Jung M."/>
            <person name="Ginzburg D."/>
            <person name="Zhao K."/>
            <person name="Won S.Y."/>
            <person name="Oh T.-J."/>
            <person name="Yu Y."/>
            <person name="Kim N.-H."/>
            <person name="Lee O.R."/>
            <person name="Lee T.-H."/>
            <person name="Bashyal P."/>
            <person name="Kim T.-S."/>
            <person name="Lee W.-H."/>
            <person name="Kawkins C."/>
            <person name="Kim C.-K."/>
            <person name="Kim J.S."/>
            <person name="Ahn B.O."/>
            <person name="Rhee S.Y."/>
            <person name="Sohng J.K."/>
        </authorList>
    </citation>
    <scope>NUCLEOTIDE SEQUENCE</scope>
    <source>
        <tissue evidence="1">Leaf</tissue>
    </source>
</reference>
<gene>
    <name evidence="1" type="ORF">G2W53_036738</name>
</gene>
<sequence>MGSKFDREYLHWRLRPDDCELPLFDDSVLQACEGEINGFWG</sequence>
<evidence type="ECO:0000313" key="2">
    <source>
        <dbReference type="Proteomes" id="UP000634136"/>
    </source>
</evidence>
<proteinExistence type="predicted"/>
<keyword evidence="2" id="KW-1185">Reference proteome</keyword>
<evidence type="ECO:0000313" key="1">
    <source>
        <dbReference type="EMBL" id="KAF7809995.1"/>
    </source>
</evidence>
<dbReference type="AlphaFoldDB" id="A0A834STF1"/>
<organism evidence="1 2">
    <name type="scientific">Senna tora</name>
    <dbReference type="NCBI Taxonomy" id="362788"/>
    <lineage>
        <taxon>Eukaryota</taxon>
        <taxon>Viridiplantae</taxon>
        <taxon>Streptophyta</taxon>
        <taxon>Embryophyta</taxon>
        <taxon>Tracheophyta</taxon>
        <taxon>Spermatophyta</taxon>
        <taxon>Magnoliopsida</taxon>
        <taxon>eudicotyledons</taxon>
        <taxon>Gunneridae</taxon>
        <taxon>Pentapetalae</taxon>
        <taxon>rosids</taxon>
        <taxon>fabids</taxon>
        <taxon>Fabales</taxon>
        <taxon>Fabaceae</taxon>
        <taxon>Caesalpinioideae</taxon>
        <taxon>Cassia clade</taxon>
        <taxon>Senna</taxon>
    </lineage>
</organism>
<dbReference type="EMBL" id="JAAIUW010000011">
    <property type="protein sequence ID" value="KAF7809995.1"/>
    <property type="molecule type" value="Genomic_DNA"/>
</dbReference>
<protein>
    <submittedName>
        <fullName evidence="1">Protein trichome birefringence-like 19</fullName>
    </submittedName>
</protein>